<dbReference type="InterPro" id="IPR018584">
    <property type="entry name" value="GT87"/>
</dbReference>
<proteinExistence type="inferred from homology"/>
<feature type="transmembrane region" description="Helical" evidence="9">
    <location>
        <begin position="327"/>
        <end position="344"/>
    </location>
</feature>
<evidence type="ECO:0000256" key="9">
    <source>
        <dbReference type="SAM" id="Phobius"/>
    </source>
</evidence>
<keyword evidence="6 9" id="KW-0472">Membrane</keyword>
<keyword evidence="5 9" id="KW-1133">Transmembrane helix</keyword>
<comment type="caution">
    <text evidence="10">The sequence shown here is derived from an EMBL/GenBank/DDBJ whole genome shotgun (WGS) entry which is preliminary data.</text>
</comment>
<accession>A0ABW1EPW4</accession>
<evidence type="ECO:0000256" key="2">
    <source>
        <dbReference type="ARBA" id="ARBA00022475"/>
    </source>
</evidence>
<dbReference type="EC" id="2.4.-.-" evidence="10"/>
<feature type="transmembrane region" description="Helical" evidence="9">
    <location>
        <begin position="350"/>
        <end position="367"/>
    </location>
</feature>
<feature type="transmembrane region" description="Helical" evidence="9">
    <location>
        <begin position="153"/>
        <end position="172"/>
    </location>
</feature>
<evidence type="ECO:0000256" key="8">
    <source>
        <dbReference type="SAM" id="MobiDB-lite"/>
    </source>
</evidence>
<feature type="transmembrane region" description="Helical" evidence="9">
    <location>
        <begin position="374"/>
        <end position="395"/>
    </location>
</feature>
<protein>
    <submittedName>
        <fullName evidence="10">Glycosyltransferase family 87 protein</fullName>
        <ecNumber evidence="10">2.4.-.-</ecNumber>
    </submittedName>
</protein>
<gene>
    <name evidence="10" type="ORF">ACFP0N_03450</name>
</gene>
<evidence type="ECO:0000256" key="7">
    <source>
        <dbReference type="ARBA" id="ARBA00024033"/>
    </source>
</evidence>
<evidence type="ECO:0000313" key="10">
    <source>
        <dbReference type="EMBL" id="MFC5884040.1"/>
    </source>
</evidence>
<dbReference type="EMBL" id="JBHSOD010000002">
    <property type="protein sequence ID" value="MFC5884040.1"/>
    <property type="molecule type" value="Genomic_DNA"/>
</dbReference>
<name>A0ABW1EPW4_9ACTN</name>
<comment type="similarity">
    <text evidence="7">Belongs to the glycosyltransferase 87 family.</text>
</comment>
<keyword evidence="11" id="KW-1185">Reference proteome</keyword>
<sequence length="474" mass="50050">MELAPATESGTSSGADGPGTALAVRREPAPASGAPGGPGGRTGALLALGGTWLATRALLVLLATGVLRMPGGDITTDVWLIYHGWYGVLQTGTFPLDDVTWQYPPGAALVIMLPGLLPWSYLVSFWVICGVADAVTMAVLVRTGVRKGRALTGAWVWVAGVPLLGPMIYNRYDVIVTAVAVAGLLALIRRPALGGLLLGLGGIVKIWPLLGLIGTPSGRRTRRAWTSAVAAAVSVGFLLAAGMNGAFEFLTFQKDRGVEVESVGALPLHFARIAGAWDGKVMMNYGSVEMLGPWVEVVGKVMMAGTLLGFGWLLLWRFTARRRNAATMYDAALAALLVFTVTSRVISPQYLVWLVGVAAVCLTVRGSSQRPVALLILAATPLTLVEFPLMFSKVVGSEPGAITVLALRNLLLLAAAVLSCVRLWRSTRGTLQLPATVVLERPEPVGAYPVRPGIAYEQDLLDGIDRPATTGERR</sequence>
<evidence type="ECO:0000256" key="1">
    <source>
        <dbReference type="ARBA" id="ARBA00004651"/>
    </source>
</evidence>
<evidence type="ECO:0000313" key="11">
    <source>
        <dbReference type="Proteomes" id="UP001596067"/>
    </source>
</evidence>
<reference evidence="11" key="1">
    <citation type="journal article" date="2019" name="Int. J. Syst. Evol. Microbiol.">
        <title>The Global Catalogue of Microorganisms (GCM) 10K type strain sequencing project: providing services to taxonomists for standard genome sequencing and annotation.</title>
        <authorList>
            <consortium name="The Broad Institute Genomics Platform"/>
            <consortium name="The Broad Institute Genome Sequencing Center for Infectious Disease"/>
            <person name="Wu L."/>
            <person name="Ma J."/>
        </authorList>
    </citation>
    <scope>NUCLEOTIDE SEQUENCE [LARGE SCALE GENOMIC DNA]</scope>
    <source>
        <strain evidence="11">CGMCC 4.1469</strain>
    </source>
</reference>
<keyword evidence="2" id="KW-1003">Cell membrane</keyword>
<feature type="transmembrane region" description="Helical" evidence="9">
    <location>
        <begin position="225"/>
        <end position="247"/>
    </location>
</feature>
<comment type="subcellular location">
    <subcellularLocation>
        <location evidence="1">Cell membrane</location>
        <topology evidence="1">Multi-pass membrane protein</topology>
    </subcellularLocation>
</comment>
<evidence type="ECO:0000256" key="3">
    <source>
        <dbReference type="ARBA" id="ARBA00022679"/>
    </source>
</evidence>
<dbReference type="Pfam" id="PF09594">
    <property type="entry name" value="GT87"/>
    <property type="match status" value="1"/>
</dbReference>
<dbReference type="PIRSF" id="PIRSF010361">
    <property type="entry name" value="UCP010361"/>
    <property type="match status" value="1"/>
</dbReference>
<feature type="transmembrane region" description="Helical" evidence="9">
    <location>
        <begin position="297"/>
        <end position="315"/>
    </location>
</feature>
<dbReference type="GO" id="GO:0016757">
    <property type="term" value="F:glycosyltransferase activity"/>
    <property type="evidence" value="ECO:0007669"/>
    <property type="project" value="UniProtKB-KW"/>
</dbReference>
<feature type="transmembrane region" description="Helical" evidence="9">
    <location>
        <begin position="192"/>
        <end position="213"/>
    </location>
</feature>
<evidence type="ECO:0000256" key="5">
    <source>
        <dbReference type="ARBA" id="ARBA00022989"/>
    </source>
</evidence>
<feature type="region of interest" description="Disordered" evidence="8">
    <location>
        <begin position="1"/>
        <end position="38"/>
    </location>
</feature>
<feature type="transmembrane region" description="Helical" evidence="9">
    <location>
        <begin position="401"/>
        <end position="424"/>
    </location>
</feature>
<dbReference type="RefSeq" id="WP_313763379.1">
    <property type="nucleotide sequence ID" value="NZ_BAAAVH010000108.1"/>
</dbReference>
<keyword evidence="3 10" id="KW-0808">Transferase</keyword>
<keyword evidence="10" id="KW-0328">Glycosyltransferase</keyword>
<dbReference type="InterPro" id="IPR016570">
    <property type="entry name" value="UCP010361"/>
</dbReference>
<keyword evidence="4 9" id="KW-0812">Transmembrane</keyword>
<feature type="transmembrane region" description="Helical" evidence="9">
    <location>
        <begin position="116"/>
        <end position="141"/>
    </location>
</feature>
<evidence type="ECO:0000256" key="4">
    <source>
        <dbReference type="ARBA" id="ARBA00022692"/>
    </source>
</evidence>
<dbReference type="Proteomes" id="UP001596067">
    <property type="component" value="Unassembled WGS sequence"/>
</dbReference>
<evidence type="ECO:0000256" key="6">
    <source>
        <dbReference type="ARBA" id="ARBA00023136"/>
    </source>
</evidence>
<organism evidence="10 11">
    <name type="scientific">Kitasatospora aburaviensis</name>
    <dbReference type="NCBI Taxonomy" id="67265"/>
    <lineage>
        <taxon>Bacteria</taxon>
        <taxon>Bacillati</taxon>
        <taxon>Actinomycetota</taxon>
        <taxon>Actinomycetes</taxon>
        <taxon>Kitasatosporales</taxon>
        <taxon>Streptomycetaceae</taxon>
        <taxon>Kitasatospora</taxon>
    </lineage>
</organism>